<evidence type="ECO:0000313" key="3">
    <source>
        <dbReference type="EMBL" id="GEB56283.1"/>
    </source>
</evidence>
<evidence type="ECO:0000259" key="2">
    <source>
        <dbReference type="Pfam" id="PF25547"/>
    </source>
</evidence>
<feature type="compositionally biased region" description="Basic and acidic residues" evidence="1">
    <location>
        <begin position="332"/>
        <end position="357"/>
    </location>
</feature>
<dbReference type="Pfam" id="PF14431">
    <property type="entry name" value="YwqJ-deaminase"/>
    <property type="match status" value="1"/>
</dbReference>
<feature type="region of interest" description="Disordered" evidence="1">
    <location>
        <begin position="330"/>
        <end position="412"/>
    </location>
</feature>
<feature type="compositionally biased region" description="Basic and acidic residues" evidence="1">
    <location>
        <begin position="434"/>
        <end position="456"/>
    </location>
</feature>
<reference evidence="3 4" key="1">
    <citation type="submission" date="2019-06" db="EMBL/GenBank/DDBJ databases">
        <title>Whole genome shotgun sequence of Streptomyces gardneri NBRC 12865.</title>
        <authorList>
            <person name="Hosoyama A."/>
            <person name="Uohara A."/>
            <person name="Ohji S."/>
            <person name="Ichikawa N."/>
        </authorList>
    </citation>
    <scope>NUCLEOTIDE SEQUENCE [LARGE SCALE GENOMIC DNA]</scope>
    <source>
        <strain evidence="3 4">NBRC 12865</strain>
    </source>
</reference>
<dbReference type="EMBL" id="BJMN01000011">
    <property type="protein sequence ID" value="GEB56283.1"/>
    <property type="molecule type" value="Genomic_DNA"/>
</dbReference>
<keyword evidence="4" id="KW-1185">Reference proteome</keyword>
<evidence type="ECO:0000313" key="4">
    <source>
        <dbReference type="Proteomes" id="UP000315226"/>
    </source>
</evidence>
<protein>
    <recommendedName>
        <fullName evidence="2">Outer membrane channel protein CpnT-like N-terminal domain-containing protein</fullName>
    </recommendedName>
</protein>
<dbReference type="InterPro" id="IPR057746">
    <property type="entry name" value="CpnT-like_N"/>
</dbReference>
<organism evidence="3 4">
    <name type="scientific">Streptomyces gardneri</name>
    <dbReference type="NCBI Taxonomy" id="66892"/>
    <lineage>
        <taxon>Bacteria</taxon>
        <taxon>Bacillati</taxon>
        <taxon>Actinomycetota</taxon>
        <taxon>Actinomycetes</taxon>
        <taxon>Kitasatosporales</taxon>
        <taxon>Streptomycetaceae</taxon>
        <taxon>Streptomyces</taxon>
    </lineage>
</organism>
<feature type="domain" description="Outer membrane channel protein CpnT-like N-terminal" evidence="2">
    <location>
        <begin position="29"/>
        <end position="144"/>
    </location>
</feature>
<comment type="caution">
    <text evidence="3">The sequence shown here is derived from an EMBL/GenBank/DDBJ whole genome shotgun (WGS) entry which is preliminary data.</text>
</comment>
<dbReference type="InterPro" id="IPR025968">
    <property type="entry name" value="YwqJ_deaminase"/>
</dbReference>
<dbReference type="Proteomes" id="UP000315226">
    <property type="component" value="Unassembled WGS sequence"/>
</dbReference>
<feature type="region of interest" description="Disordered" evidence="1">
    <location>
        <begin position="434"/>
        <end position="464"/>
    </location>
</feature>
<accession>A0A4Y3RHW0</accession>
<proteinExistence type="predicted"/>
<evidence type="ECO:0000256" key="1">
    <source>
        <dbReference type="SAM" id="MobiDB-lite"/>
    </source>
</evidence>
<gene>
    <name evidence="3" type="ORF">SGA01_18880</name>
</gene>
<name>A0A4Y3RHW0_9ACTN</name>
<sequence length="601" mass="62416">MQTVFNGGRGNVAVTVPDWADTLLDLIGVSWPNVDEDAYREMADALREFAEDLEDDGQLANNHFERLLSSGEGEALDALNEHWAKIKTKHLKDISGAARTVAGGLDTAAGAIEGMKLAALVQLGYLAAEAGIAISLIPVTGGLSALIGAASMRATQEVIKRLIKECVEEAVGYVVAAMTEPAVAALEGMAADLVVQLGAVAIGLQDGVDLDQTKDAGQEGFKDGVQSGKEAMNLASAGGGSKGGGLKNLHIEHAEHTHASTQLNTVSAGIHGKTAGKLTKAKTAHGRARGRDSIADAIDPIADKALEALTKAAKNMGDHVGQTLPKAVKQISVDHKNTDDNLRDRFARQRKGDHDNGGKGGGGGGGGGNGNPPGGSHYGGSGNNPGGNRITPAPPWHGSSAGGMKHHRTDPLDVSHLTPEQQRAALVQEARDLADKARKADPNNPNDPKHQIDLAKTHFPPGTNLLDGSCSGSLLHDGTVTSHSSSTKGAGQKLPDLHPAMQSIYDDVKAQIEGEGRNPGAGHGKCAEANLVSDRLRSLDPDGTSIKSADDVREAMRGSQVYSVQIGEQVKPHPLGHGEYKPPCRSCEIAMDMAGVSAYTG</sequence>
<dbReference type="Pfam" id="PF25547">
    <property type="entry name" value="WXG100_2"/>
    <property type="match status" value="1"/>
</dbReference>
<dbReference type="AlphaFoldDB" id="A0A4Y3RHW0"/>
<feature type="compositionally biased region" description="Gly residues" evidence="1">
    <location>
        <begin position="358"/>
        <end position="385"/>
    </location>
</feature>